<dbReference type="InterPro" id="IPR022617">
    <property type="entry name" value="Rad60/SUMO-like_dom"/>
</dbReference>
<dbReference type="GO" id="GO:0005634">
    <property type="term" value="C:nucleus"/>
    <property type="evidence" value="ECO:0007669"/>
    <property type="project" value="UniProtKB-SubCell"/>
</dbReference>
<dbReference type="CDD" id="cd01763">
    <property type="entry name" value="Ubl_SUMO_like"/>
    <property type="match status" value="1"/>
</dbReference>
<organism evidence="5 6">
    <name type="scientific">Amblyomma americanum</name>
    <name type="common">Lone star tick</name>
    <dbReference type="NCBI Taxonomy" id="6943"/>
    <lineage>
        <taxon>Eukaryota</taxon>
        <taxon>Metazoa</taxon>
        <taxon>Ecdysozoa</taxon>
        <taxon>Arthropoda</taxon>
        <taxon>Chelicerata</taxon>
        <taxon>Arachnida</taxon>
        <taxon>Acari</taxon>
        <taxon>Parasitiformes</taxon>
        <taxon>Ixodida</taxon>
        <taxon>Ixodoidea</taxon>
        <taxon>Ixodidae</taxon>
        <taxon>Amblyomminae</taxon>
        <taxon>Amblyomma</taxon>
    </lineage>
</organism>
<dbReference type="InterPro" id="IPR029071">
    <property type="entry name" value="Ubiquitin-like_domsf"/>
</dbReference>
<dbReference type="InterPro" id="IPR000626">
    <property type="entry name" value="Ubiquitin-like_dom"/>
</dbReference>
<dbReference type="Pfam" id="PF11976">
    <property type="entry name" value="Rad60-SLD"/>
    <property type="match status" value="1"/>
</dbReference>
<evidence type="ECO:0000256" key="3">
    <source>
        <dbReference type="SAM" id="MobiDB-lite"/>
    </source>
</evidence>
<feature type="region of interest" description="Disordered" evidence="3">
    <location>
        <begin position="76"/>
        <end position="114"/>
    </location>
</feature>
<evidence type="ECO:0000256" key="2">
    <source>
        <dbReference type="ARBA" id="ARBA00023242"/>
    </source>
</evidence>
<protein>
    <recommendedName>
        <fullName evidence="4">Ubiquitin-like domain-containing protein</fullName>
    </recommendedName>
</protein>
<dbReference type="Proteomes" id="UP001321473">
    <property type="component" value="Unassembled WGS sequence"/>
</dbReference>
<comment type="caution">
    <text evidence="5">The sequence shown here is derived from an EMBL/GenBank/DDBJ whole genome shotgun (WGS) entry which is preliminary data.</text>
</comment>
<evidence type="ECO:0000313" key="5">
    <source>
        <dbReference type="EMBL" id="KAK8784767.1"/>
    </source>
</evidence>
<dbReference type="Gene3D" id="3.10.20.90">
    <property type="entry name" value="Phosphatidylinositol 3-kinase Catalytic Subunit, Chain A, domain 1"/>
    <property type="match status" value="2"/>
</dbReference>
<evidence type="ECO:0000259" key="4">
    <source>
        <dbReference type="PROSITE" id="PS50053"/>
    </source>
</evidence>
<evidence type="ECO:0000313" key="6">
    <source>
        <dbReference type="Proteomes" id="UP001321473"/>
    </source>
</evidence>
<keyword evidence="6" id="KW-1185">Reference proteome</keyword>
<accession>A0AAQ4FC11</accession>
<comment type="subcellular location">
    <subcellularLocation>
        <location evidence="1">Nucleus</location>
    </subcellularLocation>
</comment>
<keyword evidence="2" id="KW-0539">Nucleus</keyword>
<dbReference type="PANTHER" id="PTHR47187:SF1">
    <property type="entry name" value="NFATC2-INTERACTING PROTEIN"/>
    <property type="match status" value="1"/>
</dbReference>
<dbReference type="SUPFAM" id="SSF54236">
    <property type="entry name" value="Ubiquitin-like"/>
    <property type="match status" value="2"/>
</dbReference>
<dbReference type="AlphaFoldDB" id="A0AAQ4FC11"/>
<feature type="region of interest" description="Disordered" evidence="3">
    <location>
        <begin position="1"/>
        <end position="59"/>
    </location>
</feature>
<gene>
    <name evidence="5" type="ORF">V5799_008868</name>
</gene>
<proteinExistence type="predicted"/>
<dbReference type="PROSITE" id="PS50053">
    <property type="entry name" value="UBIQUITIN_2"/>
    <property type="match status" value="1"/>
</dbReference>
<feature type="compositionally biased region" description="Basic residues" evidence="3">
    <location>
        <begin position="48"/>
        <end position="58"/>
    </location>
</feature>
<feature type="compositionally biased region" description="Polar residues" evidence="3">
    <location>
        <begin position="76"/>
        <end position="88"/>
    </location>
</feature>
<reference evidence="5 6" key="1">
    <citation type="journal article" date="2023" name="Arcadia Sci">
        <title>De novo assembly of a long-read Amblyomma americanum tick genome.</title>
        <authorList>
            <person name="Chou S."/>
            <person name="Poskanzer K.E."/>
            <person name="Rollins M."/>
            <person name="Thuy-Boun P.S."/>
        </authorList>
    </citation>
    <scope>NUCLEOTIDE SEQUENCE [LARGE SCALE GENOMIC DNA]</scope>
    <source>
        <strain evidence="5">F_SG_1</strain>
        <tissue evidence="5">Salivary glands</tissue>
    </source>
</reference>
<feature type="compositionally biased region" description="Basic and acidic residues" evidence="3">
    <location>
        <begin position="1"/>
        <end position="17"/>
    </location>
</feature>
<evidence type="ECO:0000256" key="1">
    <source>
        <dbReference type="ARBA" id="ARBA00004123"/>
    </source>
</evidence>
<dbReference type="GO" id="GO:0045944">
    <property type="term" value="P:positive regulation of transcription by RNA polymerase II"/>
    <property type="evidence" value="ECO:0007669"/>
    <property type="project" value="TreeGrafter"/>
</dbReference>
<name>A0AAQ4FC11_AMBAM</name>
<dbReference type="PANTHER" id="PTHR47187">
    <property type="entry name" value="NFATC2-INTERACTING PROTEIN"/>
    <property type="match status" value="1"/>
</dbReference>
<dbReference type="SMART" id="SM00213">
    <property type="entry name" value="UBQ"/>
    <property type="match status" value="1"/>
</dbReference>
<dbReference type="InterPro" id="IPR052324">
    <property type="entry name" value="NFATC2-Int_DNA_Repair"/>
</dbReference>
<feature type="domain" description="Ubiquitin-like" evidence="4">
    <location>
        <begin position="239"/>
        <end position="312"/>
    </location>
</feature>
<sequence length="312" mass="34360">MQEALARAKAEKQDKAARPKQPKLRKQSSGIWWVLEGAQQSSKSVASHPRKMKKTRKRNVVDIECDSDEDCVVLSQGSTGCTRQGSPTKRSRRSAKSAAADTGSSQSSDEIQHPKETLKMLQKLQKAEEAIYIDLSDESSDSISCTEVVSPVKREKLVIIVKCQATLLNYSTSPEAPLSDILEKVAEEHGVDVSQVTLLCKNRKVQPEDTPKSLNLAAADILEAVITKYRETGTGKNTICIKFQCSNKRKNENVEVSLVKPLREGAVVLAEKLGLPLSQLTFKFDGEFVDLKTTPQELGIEDDDCVDVCIQS</sequence>
<dbReference type="EMBL" id="JARKHS020004276">
    <property type="protein sequence ID" value="KAK8784767.1"/>
    <property type="molecule type" value="Genomic_DNA"/>
</dbReference>